<gene>
    <name evidence="1" type="ORF">B4U79_14044</name>
</gene>
<dbReference type="EMBL" id="NCKU01016914">
    <property type="protein sequence ID" value="RWR99098.1"/>
    <property type="molecule type" value="Genomic_DNA"/>
</dbReference>
<proteinExistence type="predicted"/>
<protein>
    <submittedName>
        <fullName evidence="1">Uncharacterized protein</fullName>
    </submittedName>
</protein>
<feature type="non-terminal residue" evidence="1">
    <location>
        <position position="108"/>
    </location>
</feature>
<evidence type="ECO:0000313" key="2">
    <source>
        <dbReference type="Proteomes" id="UP000285301"/>
    </source>
</evidence>
<evidence type="ECO:0000313" key="1">
    <source>
        <dbReference type="EMBL" id="RWR99098.1"/>
    </source>
</evidence>
<dbReference type="Proteomes" id="UP000285301">
    <property type="component" value="Unassembled WGS sequence"/>
</dbReference>
<sequence length="108" mass="12815">MWCTQSWYEVSLLTIHKCFKRSGFNIDVEEDGEELLNELFSSVDQYDVFENCTFEDFISFDDLVVCEETSDNFVEEIKQRLQAKEKSQQCNSDDFELEELEPKETQND</sequence>
<comment type="caution">
    <text evidence="1">The sequence shown here is derived from an EMBL/GenBank/DDBJ whole genome shotgun (WGS) entry which is preliminary data.</text>
</comment>
<accession>A0A443Q7Y3</accession>
<keyword evidence="2" id="KW-1185">Reference proteome</keyword>
<organism evidence="1 2">
    <name type="scientific">Dinothrombium tinctorium</name>
    <dbReference type="NCBI Taxonomy" id="1965070"/>
    <lineage>
        <taxon>Eukaryota</taxon>
        <taxon>Metazoa</taxon>
        <taxon>Ecdysozoa</taxon>
        <taxon>Arthropoda</taxon>
        <taxon>Chelicerata</taxon>
        <taxon>Arachnida</taxon>
        <taxon>Acari</taxon>
        <taxon>Acariformes</taxon>
        <taxon>Trombidiformes</taxon>
        <taxon>Prostigmata</taxon>
        <taxon>Anystina</taxon>
        <taxon>Parasitengona</taxon>
        <taxon>Trombidioidea</taxon>
        <taxon>Trombidiidae</taxon>
        <taxon>Dinothrombium</taxon>
    </lineage>
</organism>
<reference evidence="1 2" key="1">
    <citation type="journal article" date="2018" name="Gigascience">
        <title>Genomes of trombidid mites reveal novel predicted allergens and laterally-transferred genes associated with secondary metabolism.</title>
        <authorList>
            <person name="Dong X."/>
            <person name="Chaisiri K."/>
            <person name="Xia D."/>
            <person name="Armstrong S.D."/>
            <person name="Fang Y."/>
            <person name="Donnelly M.J."/>
            <person name="Kadowaki T."/>
            <person name="McGarry J.W."/>
            <person name="Darby A.C."/>
            <person name="Makepeace B.L."/>
        </authorList>
    </citation>
    <scope>NUCLEOTIDE SEQUENCE [LARGE SCALE GENOMIC DNA]</scope>
    <source>
        <strain evidence="1">UoL-WK</strain>
    </source>
</reference>
<name>A0A443Q7Y3_9ACAR</name>
<dbReference type="AlphaFoldDB" id="A0A443Q7Y3"/>